<reference evidence="2 3" key="1">
    <citation type="journal article" date="2020" name="IScience">
        <title>Genome Sequencing of the Endangered Kingdonia uniflora (Circaeasteraceae, Ranunculales) Reveals Potential Mechanisms of Evolutionary Specialization.</title>
        <authorList>
            <person name="Sun Y."/>
            <person name="Deng T."/>
            <person name="Zhang A."/>
            <person name="Moore M.J."/>
            <person name="Landis J.B."/>
            <person name="Lin N."/>
            <person name="Zhang H."/>
            <person name="Zhang X."/>
            <person name="Huang J."/>
            <person name="Zhang X."/>
            <person name="Sun H."/>
            <person name="Wang H."/>
        </authorList>
    </citation>
    <scope>NUCLEOTIDE SEQUENCE [LARGE SCALE GENOMIC DNA]</scope>
    <source>
        <strain evidence="2">TB1705</strain>
        <tissue evidence="2">Leaf</tissue>
    </source>
</reference>
<keyword evidence="1" id="KW-0472">Membrane</keyword>
<proteinExistence type="predicted"/>
<evidence type="ECO:0000313" key="3">
    <source>
        <dbReference type="Proteomes" id="UP000541444"/>
    </source>
</evidence>
<evidence type="ECO:0000256" key="1">
    <source>
        <dbReference type="SAM" id="Phobius"/>
    </source>
</evidence>
<dbReference type="AlphaFoldDB" id="A0A7J7MDV4"/>
<dbReference type="GO" id="GO:0006281">
    <property type="term" value="P:DNA repair"/>
    <property type="evidence" value="ECO:0007669"/>
    <property type="project" value="InterPro"/>
</dbReference>
<organism evidence="2 3">
    <name type="scientific">Kingdonia uniflora</name>
    <dbReference type="NCBI Taxonomy" id="39325"/>
    <lineage>
        <taxon>Eukaryota</taxon>
        <taxon>Viridiplantae</taxon>
        <taxon>Streptophyta</taxon>
        <taxon>Embryophyta</taxon>
        <taxon>Tracheophyta</taxon>
        <taxon>Spermatophyta</taxon>
        <taxon>Magnoliopsida</taxon>
        <taxon>Ranunculales</taxon>
        <taxon>Circaeasteraceae</taxon>
        <taxon>Kingdonia</taxon>
    </lineage>
</organism>
<dbReference type="GO" id="GO:0004519">
    <property type="term" value="F:endonuclease activity"/>
    <property type="evidence" value="ECO:0007669"/>
    <property type="project" value="InterPro"/>
</dbReference>
<sequence length="91" mass="9364">GWDAALTMLVIGAFIAGLLLYAEIIEKSSKHRQHGIAGFALACHLGVLADLPTIGIGKNYGRIGSSTVADVTLIIHTSSAMSEVATSPASD</sequence>
<gene>
    <name evidence="2" type="ORF">GIB67_034787</name>
</gene>
<dbReference type="Proteomes" id="UP000541444">
    <property type="component" value="Unassembled WGS sequence"/>
</dbReference>
<keyword evidence="1" id="KW-1133">Transmembrane helix</keyword>
<keyword evidence="1" id="KW-0812">Transmembrane</keyword>
<comment type="caution">
    <text evidence="2">The sequence shown here is derived from an EMBL/GenBank/DDBJ whole genome shotgun (WGS) entry which is preliminary data.</text>
</comment>
<protein>
    <submittedName>
        <fullName evidence="2">Uncharacterized protein</fullName>
    </submittedName>
</protein>
<dbReference type="EMBL" id="JACGCM010001586">
    <property type="protein sequence ID" value="KAF6153065.1"/>
    <property type="molecule type" value="Genomic_DNA"/>
</dbReference>
<dbReference type="InterPro" id="IPR007581">
    <property type="entry name" value="Endonuclease-V"/>
</dbReference>
<keyword evidence="3" id="KW-1185">Reference proteome</keyword>
<name>A0A7J7MDV4_9MAGN</name>
<dbReference type="Pfam" id="PF04493">
    <property type="entry name" value="Endonuclease_5"/>
    <property type="match status" value="1"/>
</dbReference>
<evidence type="ECO:0000313" key="2">
    <source>
        <dbReference type="EMBL" id="KAF6153065.1"/>
    </source>
</evidence>
<feature type="transmembrane region" description="Helical" evidence="1">
    <location>
        <begin position="6"/>
        <end position="24"/>
    </location>
</feature>
<dbReference type="Gene3D" id="3.30.2170.10">
    <property type="entry name" value="archaeoglobus fulgidus dsm 4304 superfamily"/>
    <property type="match status" value="1"/>
</dbReference>
<accession>A0A7J7MDV4</accession>
<feature type="non-terminal residue" evidence="2">
    <location>
        <position position="1"/>
    </location>
</feature>